<dbReference type="SUPFAM" id="SSF52540">
    <property type="entry name" value="P-loop containing nucleoside triphosphate hydrolases"/>
    <property type="match status" value="1"/>
</dbReference>
<keyword evidence="4 10" id="KW-0812">Transmembrane</keyword>
<feature type="domain" description="ABC transporter" evidence="11">
    <location>
        <begin position="405"/>
        <end position="639"/>
    </location>
</feature>
<dbReference type="CDD" id="cd03254">
    <property type="entry name" value="ABCC_Glucan_exporter_like"/>
    <property type="match status" value="1"/>
</dbReference>
<dbReference type="PROSITE" id="PS50929">
    <property type="entry name" value="ABC_TM1F"/>
    <property type="match status" value="1"/>
</dbReference>
<dbReference type="FunFam" id="3.40.50.300:FF:000287">
    <property type="entry name" value="Multidrug ABC transporter ATP-binding protein"/>
    <property type="match status" value="1"/>
</dbReference>
<dbReference type="Proteomes" id="UP001141183">
    <property type="component" value="Unassembled WGS sequence"/>
</dbReference>
<dbReference type="GO" id="GO:0015421">
    <property type="term" value="F:ABC-type oligopeptide transporter activity"/>
    <property type="evidence" value="ECO:0007669"/>
    <property type="project" value="TreeGrafter"/>
</dbReference>
<dbReference type="InterPro" id="IPR017871">
    <property type="entry name" value="ABC_transporter-like_CS"/>
</dbReference>
<dbReference type="InterPro" id="IPR039421">
    <property type="entry name" value="Type_1_exporter"/>
</dbReference>
<feature type="transmembrane region" description="Helical" evidence="10">
    <location>
        <begin position="196"/>
        <end position="213"/>
    </location>
</feature>
<evidence type="ECO:0000256" key="9">
    <source>
        <dbReference type="SAM" id="MobiDB-lite"/>
    </source>
</evidence>
<dbReference type="InterPro" id="IPR027417">
    <property type="entry name" value="P-loop_NTPase"/>
</dbReference>
<name>A0A9X3XLU0_9CLOT</name>
<protein>
    <submittedName>
        <fullName evidence="13">ABC transporter ATP-binding protein/permease</fullName>
    </submittedName>
</protein>
<sequence>MKPNNVQRVKGHGPGAPGKMPVGRKSKNPMKTLKRLLGYVFKEYKFQFLFVVICILISSLATVASTLFLKTLIDDYITPFLGQSNPNFGPLLKTIGMMAIIYYIGTFSTYLYNRIMIVVAQGSLKKIRDDMFEHMEGLPIKYFDTHSHGEIMSLYTNDTDTLRQMISQSLPQLVSSVITVVSVFISMIVLSLPLTLVAVVMIFVMFRVIKVIGGKSSLYFGKQQKDLGKVNGFIEEMMEGQKVVKVFCHEDESKIDFDKLNDDLCDSAYKANTFANILMPIMGNLGYINYVLTAIVGGILAIGSVGGFTLGALASFLQLTRNLNQPISQMSQQFNAVIMALAGAERIFELLDEKHETDDGYVTLVNAKVKENGELEEVKERTGIWAWKHPHSDGTITYTRMLGDMVFDDVDFGYDDKKIILHNIKLFAKPGQKVAFVGATGAGKTTITNLINRFYDIQDGKIRYDGININKIKKDDLRRSLGIVLQDTHLFTGTIADNIRYGKLDATDEEVFAAAKLANADTFIKHLPQGYDTMITGDGANLSQGQRQLLAIARAAIADPPVLILDEATSSIDTRTEAIVQEGMDKLMHGRTVFVIAHRLSTVKNSDVIMVLEQGRIIERGNHDDLIEQKGKYYQLYTGAFELQ</sequence>
<dbReference type="RefSeq" id="WP_272470213.1">
    <property type="nucleotide sequence ID" value="NZ_JAMRYU010000006.1"/>
</dbReference>
<feature type="transmembrane region" description="Helical" evidence="10">
    <location>
        <begin position="287"/>
        <end position="317"/>
    </location>
</feature>
<keyword evidence="8 10" id="KW-0472">Membrane</keyword>
<accession>A0A9X3XLU0</accession>
<dbReference type="Pfam" id="PF00005">
    <property type="entry name" value="ABC_tran"/>
    <property type="match status" value="1"/>
</dbReference>
<gene>
    <name evidence="13" type="ORF">NE398_07415</name>
</gene>
<evidence type="ECO:0000256" key="7">
    <source>
        <dbReference type="ARBA" id="ARBA00022989"/>
    </source>
</evidence>
<evidence type="ECO:0000256" key="8">
    <source>
        <dbReference type="ARBA" id="ARBA00023136"/>
    </source>
</evidence>
<dbReference type="SUPFAM" id="SSF90123">
    <property type="entry name" value="ABC transporter transmembrane region"/>
    <property type="match status" value="1"/>
</dbReference>
<dbReference type="PROSITE" id="PS50893">
    <property type="entry name" value="ABC_TRANSPORTER_2"/>
    <property type="match status" value="1"/>
</dbReference>
<feature type="transmembrane region" description="Helical" evidence="10">
    <location>
        <begin position="173"/>
        <end position="190"/>
    </location>
</feature>
<proteinExistence type="predicted"/>
<dbReference type="FunFam" id="1.20.1560.10:FF:000011">
    <property type="entry name" value="Multidrug ABC transporter ATP-binding protein"/>
    <property type="match status" value="1"/>
</dbReference>
<evidence type="ECO:0000259" key="11">
    <source>
        <dbReference type="PROSITE" id="PS50893"/>
    </source>
</evidence>
<evidence type="ECO:0000256" key="10">
    <source>
        <dbReference type="SAM" id="Phobius"/>
    </source>
</evidence>
<dbReference type="Pfam" id="PF00664">
    <property type="entry name" value="ABC_membrane"/>
    <property type="match status" value="1"/>
</dbReference>
<dbReference type="SMART" id="SM00382">
    <property type="entry name" value="AAA"/>
    <property type="match status" value="1"/>
</dbReference>
<feature type="domain" description="ABC transmembrane type-1" evidence="12">
    <location>
        <begin position="49"/>
        <end position="339"/>
    </location>
</feature>
<evidence type="ECO:0000256" key="6">
    <source>
        <dbReference type="ARBA" id="ARBA00022840"/>
    </source>
</evidence>
<dbReference type="PROSITE" id="PS00211">
    <property type="entry name" value="ABC_TRANSPORTER_1"/>
    <property type="match status" value="1"/>
</dbReference>
<dbReference type="AlphaFoldDB" id="A0A9X3XLU0"/>
<evidence type="ECO:0000313" key="13">
    <source>
        <dbReference type="EMBL" id="MDC4239989.1"/>
    </source>
</evidence>
<keyword evidence="3" id="KW-1003">Cell membrane</keyword>
<dbReference type="GO" id="GO:0005886">
    <property type="term" value="C:plasma membrane"/>
    <property type="evidence" value="ECO:0007669"/>
    <property type="project" value="UniProtKB-SubCell"/>
</dbReference>
<reference evidence="13" key="1">
    <citation type="submission" date="2022-05" db="EMBL/GenBank/DDBJ databases">
        <title>Draft genome sequence of Clostridium tertium strain CP3 isolated from Peru.</title>
        <authorList>
            <person name="Hurtado R."/>
            <person name="Lima L."/>
            <person name="Sousa T."/>
            <person name="Jaiswal A.K."/>
            <person name="Tiwari S."/>
            <person name="Maturrano L."/>
            <person name="Brenig B."/>
            <person name="Azevedo V."/>
        </authorList>
    </citation>
    <scope>NUCLEOTIDE SEQUENCE</scope>
    <source>
        <strain evidence="13">CP3</strain>
    </source>
</reference>
<feature type="transmembrane region" description="Helical" evidence="10">
    <location>
        <begin position="88"/>
        <end position="112"/>
    </location>
</feature>
<dbReference type="Gene3D" id="1.20.1560.10">
    <property type="entry name" value="ABC transporter type 1, transmembrane domain"/>
    <property type="match status" value="1"/>
</dbReference>
<dbReference type="InterPro" id="IPR011527">
    <property type="entry name" value="ABC1_TM_dom"/>
</dbReference>
<evidence type="ECO:0000256" key="1">
    <source>
        <dbReference type="ARBA" id="ARBA00004651"/>
    </source>
</evidence>
<evidence type="ECO:0000256" key="5">
    <source>
        <dbReference type="ARBA" id="ARBA00022741"/>
    </source>
</evidence>
<feature type="region of interest" description="Disordered" evidence="9">
    <location>
        <begin position="1"/>
        <end position="27"/>
    </location>
</feature>
<evidence type="ECO:0000256" key="4">
    <source>
        <dbReference type="ARBA" id="ARBA00022692"/>
    </source>
</evidence>
<dbReference type="PANTHER" id="PTHR43394">
    <property type="entry name" value="ATP-DEPENDENT PERMEASE MDL1, MITOCHONDRIAL"/>
    <property type="match status" value="1"/>
</dbReference>
<evidence type="ECO:0000256" key="2">
    <source>
        <dbReference type="ARBA" id="ARBA00022448"/>
    </source>
</evidence>
<keyword evidence="5" id="KW-0547">Nucleotide-binding</keyword>
<comment type="caution">
    <text evidence="13">The sequence shown here is derived from an EMBL/GenBank/DDBJ whole genome shotgun (WGS) entry which is preliminary data.</text>
</comment>
<evidence type="ECO:0000259" key="12">
    <source>
        <dbReference type="PROSITE" id="PS50929"/>
    </source>
</evidence>
<keyword evidence="6 13" id="KW-0067">ATP-binding</keyword>
<dbReference type="InterPro" id="IPR003593">
    <property type="entry name" value="AAA+_ATPase"/>
</dbReference>
<dbReference type="PANTHER" id="PTHR43394:SF1">
    <property type="entry name" value="ATP-BINDING CASSETTE SUB-FAMILY B MEMBER 10, MITOCHONDRIAL"/>
    <property type="match status" value="1"/>
</dbReference>
<dbReference type="Gene3D" id="3.40.50.300">
    <property type="entry name" value="P-loop containing nucleotide triphosphate hydrolases"/>
    <property type="match status" value="1"/>
</dbReference>
<feature type="transmembrane region" description="Helical" evidence="10">
    <location>
        <begin position="48"/>
        <end position="68"/>
    </location>
</feature>
<organism evidence="13 14">
    <name type="scientific">Clostridium tertium</name>
    <dbReference type="NCBI Taxonomy" id="1559"/>
    <lineage>
        <taxon>Bacteria</taxon>
        <taxon>Bacillati</taxon>
        <taxon>Bacillota</taxon>
        <taxon>Clostridia</taxon>
        <taxon>Eubacteriales</taxon>
        <taxon>Clostridiaceae</taxon>
        <taxon>Clostridium</taxon>
    </lineage>
</organism>
<dbReference type="InterPro" id="IPR036640">
    <property type="entry name" value="ABC1_TM_sf"/>
</dbReference>
<dbReference type="GO" id="GO:0005524">
    <property type="term" value="F:ATP binding"/>
    <property type="evidence" value="ECO:0007669"/>
    <property type="project" value="UniProtKB-KW"/>
</dbReference>
<dbReference type="CDD" id="cd18547">
    <property type="entry name" value="ABC_6TM_Tm288_like"/>
    <property type="match status" value="1"/>
</dbReference>
<dbReference type="EMBL" id="JAMRYU010000006">
    <property type="protein sequence ID" value="MDC4239989.1"/>
    <property type="molecule type" value="Genomic_DNA"/>
</dbReference>
<evidence type="ECO:0000313" key="14">
    <source>
        <dbReference type="Proteomes" id="UP001141183"/>
    </source>
</evidence>
<keyword evidence="14" id="KW-1185">Reference proteome</keyword>
<dbReference type="GO" id="GO:0016887">
    <property type="term" value="F:ATP hydrolysis activity"/>
    <property type="evidence" value="ECO:0007669"/>
    <property type="project" value="InterPro"/>
</dbReference>
<keyword evidence="2" id="KW-0813">Transport</keyword>
<keyword evidence="7 10" id="KW-1133">Transmembrane helix</keyword>
<comment type="subcellular location">
    <subcellularLocation>
        <location evidence="1">Cell membrane</location>
        <topology evidence="1">Multi-pass membrane protein</topology>
    </subcellularLocation>
</comment>
<dbReference type="InterPro" id="IPR003439">
    <property type="entry name" value="ABC_transporter-like_ATP-bd"/>
</dbReference>
<evidence type="ECO:0000256" key="3">
    <source>
        <dbReference type="ARBA" id="ARBA00022475"/>
    </source>
</evidence>